<keyword evidence="2 7" id="KW-0813">Transport</keyword>
<evidence type="ECO:0000256" key="3">
    <source>
        <dbReference type="ARBA" id="ARBA00022781"/>
    </source>
</evidence>
<dbReference type="Proteomes" id="UP000380867">
    <property type="component" value="Unassembled WGS sequence"/>
</dbReference>
<keyword evidence="4 7" id="KW-0406">Ion transport</keyword>
<accession>A0A5M4FEU6</accession>
<gene>
    <name evidence="7" type="primary">atpH</name>
    <name evidence="8" type="ORF">ESP70_011065</name>
</gene>
<dbReference type="Pfam" id="PF00213">
    <property type="entry name" value="OSCP"/>
    <property type="match status" value="1"/>
</dbReference>
<evidence type="ECO:0000256" key="7">
    <source>
        <dbReference type="HAMAP-Rule" id="MF_01416"/>
    </source>
</evidence>
<dbReference type="InterPro" id="IPR000711">
    <property type="entry name" value="ATPase_OSCP/dsu"/>
</dbReference>
<keyword evidence="7" id="KW-0139">CF(1)</keyword>
<evidence type="ECO:0000256" key="6">
    <source>
        <dbReference type="ARBA" id="ARBA00023310"/>
    </source>
</evidence>
<evidence type="ECO:0000313" key="8">
    <source>
        <dbReference type="EMBL" id="KAA1397875.1"/>
    </source>
</evidence>
<comment type="subcellular location">
    <subcellularLocation>
        <location evidence="7">Cell membrane</location>
        <topology evidence="7">Peripheral membrane protein</topology>
    </subcellularLocation>
    <subcellularLocation>
        <location evidence="1">Membrane</location>
    </subcellularLocation>
</comment>
<dbReference type="Gene3D" id="1.10.520.20">
    <property type="entry name" value="N-terminal domain of the delta subunit of the F1F0-ATP synthase"/>
    <property type="match status" value="1"/>
</dbReference>
<comment type="similarity">
    <text evidence="7">Belongs to the ATPase delta chain family.</text>
</comment>
<evidence type="ECO:0000256" key="4">
    <source>
        <dbReference type="ARBA" id="ARBA00023065"/>
    </source>
</evidence>
<dbReference type="PANTHER" id="PTHR11910">
    <property type="entry name" value="ATP SYNTHASE DELTA CHAIN"/>
    <property type="match status" value="1"/>
</dbReference>
<dbReference type="NCBIfam" id="NF009967">
    <property type="entry name" value="PRK13430.1"/>
    <property type="match status" value="1"/>
</dbReference>
<keyword evidence="9" id="KW-1185">Reference proteome</keyword>
<protein>
    <recommendedName>
        <fullName evidence="7">ATP synthase subunit delta</fullName>
    </recommendedName>
    <alternativeName>
        <fullName evidence="7">ATP synthase F(1) sector subunit delta</fullName>
    </alternativeName>
    <alternativeName>
        <fullName evidence="7">F-type ATPase subunit delta</fullName>
        <shortName evidence="7">F-ATPase subunit delta</shortName>
    </alternativeName>
</protein>
<dbReference type="GO" id="GO:0045259">
    <property type="term" value="C:proton-transporting ATP synthase complex"/>
    <property type="evidence" value="ECO:0007669"/>
    <property type="project" value="UniProtKB-KW"/>
</dbReference>
<name>A0A5M4FEU6_9ACTN</name>
<proteinExistence type="inferred from homology"/>
<dbReference type="HAMAP" id="MF_01416">
    <property type="entry name" value="ATP_synth_delta_bact"/>
    <property type="match status" value="1"/>
</dbReference>
<reference evidence="8" key="1">
    <citation type="submission" date="2019-09" db="EMBL/GenBank/DDBJ databases">
        <authorList>
            <person name="Li J."/>
        </authorList>
    </citation>
    <scope>NUCLEOTIDE SEQUENCE [LARGE SCALE GENOMIC DNA]</scope>
    <source>
        <strain evidence="8">JCM 14732</strain>
    </source>
</reference>
<dbReference type="RefSeq" id="WP_149689317.1">
    <property type="nucleotide sequence ID" value="NZ_SDPQ02000002.1"/>
</dbReference>
<evidence type="ECO:0000256" key="1">
    <source>
        <dbReference type="ARBA" id="ARBA00004370"/>
    </source>
</evidence>
<comment type="function">
    <text evidence="7">F(1)F(0) ATP synthase produces ATP from ADP in the presence of a proton or sodium gradient. F-type ATPases consist of two structural domains, F(1) containing the extramembraneous catalytic core and F(0) containing the membrane proton channel, linked together by a central stalk and a peripheral stalk. During catalysis, ATP synthesis in the catalytic domain of F(1) is coupled via a rotary mechanism of the central stalk subunits to proton translocation.</text>
</comment>
<comment type="caution">
    <text evidence="8">The sequence shown here is derived from an EMBL/GenBank/DDBJ whole genome shotgun (WGS) entry which is preliminary data.</text>
</comment>
<evidence type="ECO:0000256" key="5">
    <source>
        <dbReference type="ARBA" id="ARBA00023136"/>
    </source>
</evidence>
<keyword evidence="5 7" id="KW-0472">Membrane</keyword>
<keyword evidence="7" id="KW-1003">Cell membrane</keyword>
<dbReference type="InterPro" id="IPR026015">
    <property type="entry name" value="ATP_synth_OSCP/delta_N_sf"/>
</dbReference>
<evidence type="ECO:0000256" key="2">
    <source>
        <dbReference type="ARBA" id="ARBA00022448"/>
    </source>
</evidence>
<dbReference type="EMBL" id="SDPQ02000002">
    <property type="protein sequence ID" value="KAA1397875.1"/>
    <property type="molecule type" value="Genomic_DNA"/>
</dbReference>
<comment type="function">
    <text evidence="7">This protein is part of the stalk that links CF(0) to CF(1). It either transmits conformational changes from CF(0) to CF(1) or is implicated in proton conduction.</text>
</comment>
<dbReference type="GO" id="GO:0046933">
    <property type="term" value="F:proton-transporting ATP synthase activity, rotational mechanism"/>
    <property type="evidence" value="ECO:0007669"/>
    <property type="project" value="UniProtKB-UniRule"/>
</dbReference>
<dbReference type="GO" id="GO:0005886">
    <property type="term" value="C:plasma membrane"/>
    <property type="evidence" value="ECO:0007669"/>
    <property type="project" value="UniProtKB-SubCell"/>
</dbReference>
<dbReference type="OrthoDB" id="5242917at2"/>
<evidence type="ECO:0000313" key="9">
    <source>
        <dbReference type="Proteomes" id="UP000380867"/>
    </source>
</evidence>
<dbReference type="AlphaFoldDB" id="A0A5M4FEU6"/>
<keyword evidence="6 7" id="KW-0066">ATP synthesis</keyword>
<keyword evidence="3 7" id="KW-0375">Hydrogen ion transport</keyword>
<sequence>MRGISAKSLVDVLAAVDAAKGKAGDLGAELFGVVSTLDGAPALRRVLTDPSTEAEAKVGLAKQVFGGQIGADTLTVLNAAVSGRWASMRDLTDGLETAGVAAEVAAADAAGELDALETELFEVERIVRSDADLRQVVSDRGIPADAKGALLATILEGKVTGATLALATQAAAARTGSFEKVLSTFGETVAARRSRLLAEVRVAYDLADAEKTRLAKALAKKYGRDVHLNIVVDPSVVGGIAVSVGDEVVDGTMSTRLEVARRRLAG</sequence>
<organism evidence="8 9">
    <name type="scientific">Aeromicrobium ginsengisoli</name>
    <dbReference type="NCBI Taxonomy" id="363867"/>
    <lineage>
        <taxon>Bacteria</taxon>
        <taxon>Bacillati</taxon>
        <taxon>Actinomycetota</taxon>
        <taxon>Actinomycetes</taxon>
        <taxon>Propionibacteriales</taxon>
        <taxon>Nocardioidaceae</taxon>
        <taxon>Aeromicrobium</taxon>
    </lineage>
</organism>
<dbReference type="NCBIfam" id="TIGR01145">
    <property type="entry name" value="ATP_synt_delta"/>
    <property type="match status" value="1"/>
</dbReference>
<dbReference type="PRINTS" id="PR00125">
    <property type="entry name" value="ATPASEDELTA"/>
</dbReference>